<dbReference type="EMBL" id="CAJNOJ010000017">
    <property type="protein sequence ID" value="CAF0827179.1"/>
    <property type="molecule type" value="Genomic_DNA"/>
</dbReference>
<gene>
    <name evidence="2" type="ORF">EDS130_LOCUS6153</name>
    <name evidence="3" type="ORF">XAT740_LOCUS13192</name>
</gene>
<evidence type="ECO:0000313" key="2">
    <source>
        <dbReference type="EMBL" id="CAF0827179.1"/>
    </source>
</evidence>
<dbReference type="EMBL" id="CAJNOR010000760">
    <property type="protein sequence ID" value="CAF1000731.1"/>
    <property type="molecule type" value="Genomic_DNA"/>
</dbReference>
<evidence type="ECO:0000313" key="3">
    <source>
        <dbReference type="EMBL" id="CAF1000731.1"/>
    </source>
</evidence>
<evidence type="ECO:0000313" key="4">
    <source>
        <dbReference type="Proteomes" id="UP000663828"/>
    </source>
</evidence>
<dbReference type="Gene3D" id="3.80.10.10">
    <property type="entry name" value="Ribonuclease Inhibitor"/>
    <property type="match status" value="1"/>
</dbReference>
<keyword evidence="4" id="KW-1185">Reference proteome</keyword>
<dbReference type="PROSITE" id="PS50181">
    <property type="entry name" value="FBOX"/>
    <property type="match status" value="1"/>
</dbReference>
<evidence type="ECO:0000259" key="1">
    <source>
        <dbReference type="PROSITE" id="PS50181"/>
    </source>
</evidence>
<dbReference type="Proteomes" id="UP000663852">
    <property type="component" value="Unassembled WGS sequence"/>
</dbReference>
<organism evidence="3 4">
    <name type="scientific">Adineta ricciae</name>
    <name type="common">Rotifer</name>
    <dbReference type="NCBI Taxonomy" id="249248"/>
    <lineage>
        <taxon>Eukaryota</taxon>
        <taxon>Metazoa</taxon>
        <taxon>Spiralia</taxon>
        <taxon>Gnathifera</taxon>
        <taxon>Rotifera</taxon>
        <taxon>Eurotatoria</taxon>
        <taxon>Bdelloidea</taxon>
        <taxon>Adinetida</taxon>
        <taxon>Adinetidae</taxon>
        <taxon>Adineta</taxon>
    </lineage>
</organism>
<comment type="caution">
    <text evidence="3">The sequence shown here is derived from an EMBL/GenBank/DDBJ whole genome shotgun (WGS) entry which is preliminary data.</text>
</comment>
<dbReference type="SUPFAM" id="SSF52047">
    <property type="entry name" value="RNI-like"/>
    <property type="match status" value="1"/>
</dbReference>
<reference evidence="3" key="1">
    <citation type="submission" date="2021-02" db="EMBL/GenBank/DDBJ databases">
        <authorList>
            <person name="Nowell W R."/>
        </authorList>
    </citation>
    <scope>NUCLEOTIDE SEQUENCE</scope>
</reference>
<protein>
    <recommendedName>
        <fullName evidence="1">F-box domain-containing protein</fullName>
    </recommendedName>
</protein>
<dbReference type="Proteomes" id="UP000663828">
    <property type="component" value="Unassembled WGS sequence"/>
</dbReference>
<feature type="domain" description="F-box" evidence="1">
    <location>
        <begin position="1"/>
        <end position="53"/>
    </location>
</feature>
<accession>A0A814GTI7</accession>
<dbReference type="AlphaFoldDB" id="A0A814GTI7"/>
<dbReference type="InterPro" id="IPR001810">
    <property type="entry name" value="F-box_dom"/>
</dbReference>
<dbReference type="InterPro" id="IPR032675">
    <property type="entry name" value="LRR_dom_sf"/>
</dbReference>
<proteinExistence type="predicted"/>
<name>A0A814GTI7_ADIRI</name>
<sequence>MLFNDLPSELLLELFSYLHPIDLYLSFLPLFNVRLSKLITQADLSVDLTYISVSNFLLVLRHCLARQIVFLRLTNQYSHGLLISEFFASKHFHSEHFVRLRSLHLDDIIGNEINLLPPCLERLSVKFHKKAEHAAKFYRLALQSTTLRQCYLIGGYAFDSKTCFPISSGTIERLHMAIKSFPQDLFVVLQALPSLIKLKTRIYTQSTTSQIPSVISSSPLIHVNIDLQGTGINLTMLDSQLLSHLPRIQSLICQSYEKSPESVHNLLKLSTRLRRIQFIQKGLSISTNIDEYELGSKNLVVAVQQTTSSRNSRRTLTLHTIPYPDKVIHLPFEYWNTTHHCHNHAIYDRVERVRINLSESFNPCNFSTCQNVKHVTLVCNDDITNDTVSADIVSSFVRLTSVSHLIINSQTAMIDLSSLTSLTSLHSLDITWSQLRPYTFLTNIKSLSLTSECVSWREIQHLMNNLIPQLEHLRMNVTTSDECREILNFLLAPSSTNRLISIKICICQTLSDQIQHDLEPLLLSSQWTEVRWKMDNWYLYIWK</sequence>